<evidence type="ECO:0000313" key="2">
    <source>
        <dbReference type="Proteomes" id="UP000054018"/>
    </source>
</evidence>
<dbReference type="AlphaFoldDB" id="A0A0C9ZB94"/>
<reference evidence="2" key="2">
    <citation type="submission" date="2015-01" db="EMBL/GenBank/DDBJ databases">
        <title>Evolutionary Origins and Diversification of the Mycorrhizal Mutualists.</title>
        <authorList>
            <consortium name="DOE Joint Genome Institute"/>
            <consortium name="Mycorrhizal Genomics Consortium"/>
            <person name="Kohler A."/>
            <person name="Kuo A."/>
            <person name="Nagy L.G."/>
            <person name="Floudas D."/>
            <person name="Copeland A."/>
            <person name="Barry K.W."/>
            <person name="Cichocki N."/>
            <person name="Veneault-Fourrey C."/>
            <person name="LaButti K."/>
            <person name="Lindquist E.A."/>
            <person name="Lipzen A."/>
            <person name="Lundell T."/>
            <person name="Morin E."/>
            <person name="Murat C."/>
            <person name="Riley R."/>
            <person name="Ohm R."/>
            <person name="Sun H."/>
            <person name="Tunlid A."/>
            <person name="Henrissat B."/>
            <person name="Grigoriev I.V."/>
            <person name="Hibbett D.S."/>
            <person name="Martin F."/>
        </authorList>
    </citation>
    <scope>NUCLEOTIDE SEQUENCE [LARGE SCALE GENOMIC DNA]</scope>
    <source>
        <strain evidence="2">441</strain>
    </source>
</reference>
<reference evidence="1 2" key="1">
    <citation type="submission" date="2014-04" db="EMBL/GenBank/DDBJ databases">
        <authorList>
            <consortium name="DOE Joint Genome Institute"/>
            <person name="Kuo A."/>
            <person name="Kohler A."/>
            <person name="Costa M.D."/>
            <person name="Nagy L.G."/>
            <person name="Floudas D."/>
            <person name="Copeland A."/>
            <person name="Barry K.W."/>
            <person name="Cichocki N."/>
            <person name="Veneault-Fourrey C."/>
            <person name="LaButti K."/>
            <person name="Lindquist E.A."/>
            <person name="Lipzen A."/>
            <person name="Lundell T."/>
            <person name="Morin E."/>
            <person name="Murat C."/>
            <person name="Sun H."/>
            <person name="Tunlid A."/>
            <person name="Henrissat B."/>
            <person name="Grigoriev I.V."/>
            <person name="Hibbett D.S."/>
            <person name="Martin F."/>
            <person name="Nordberg H.P."/>
            <person name="Cantor M.N."/>
            <person name="Hua S.X."/>
        </authorList>
    </citation>
    <scope>NUCLEOTIDE SEQUENCE [LARGE SCALE GENOMIC DNA]</scope>
    <source>
        <strain evidence="1 2">441</strain>
    </source>
</reference>
<accession>A0A0C9ZB94</accession>
<proteinExistence type="predicted"/>
<name>A0A0C9ZB94_9AGAM</name>
<evidence type="ECO:0000313" key="1">
    <source>
        <dbReference type="EMBL" id="KIK17188.1"/>
    </source>
</evidence>
<dbReference type="EMBL" id="KN833836">
    <property type="protein sequence ID" value="KIK17188.1"/>
    <property type="molecule type" value="Genomic_DNA"/>
</dbReference>
<sequence length="64" mass="7008">MGRQNAKATRPRLTELPLEELSICGSDQRAGDTAILTASKICGDHLVRQTSKHSKVIYAARNTK</sequence>
<dbReference type="HOGENOM" id="CLU_2868531_0_0_1"/>
<keyword evidence="2" id="KW-1185">Reference proteome</keyword>
<gene>
    <name evidence="1" type="ORF">PISMIDRAFT_685571</name>
</gene>
<organism evidence="1 2">
    <name type="scientific">Pisolithus microcarpus 441</name>
    <dbReference type="NCBI Taxonomy" id="765257"/>
    <lineage>
        <taxon>Eukaryota</taxon>
        <taxon>Fungi</taxon>
        <taxon>Dikarya</taxon>
        <taxon>Basidiomycota</taxon>
        <taxon>Agaricomycotina</taxon>
        <taxon>Agaricomycetes</taxon>
        <taxon>Agaricomycetidae</taxon>
        <taxon>Boletales</taxon>
        <taxon>Sclerodermatineae</taxon>
        <taxon>Pisolithaceae</taxon>
        <taxon>Pisolithus</taxon>
    </lineage>
</organism>
<dbReference type="Proteomes" id="UP000054018">
    <property type="component" value="Unassembled WGS sequence"/>
</dbReference>
<protein>
    <submittedName>
        <fullName evidence="1">Uncharacterized protein</fullName>
    </submittedName>
</protein>